<feature type="transmembrane region" description="Helical" evidence="1">
    <location>
        <begin position="372"/>
        <end position="390"/>
    </location>
</feature>
<evidence type="ECO:0000256" key="1">
    <source>
        <dbReference type="SAM" id="Phobius"/>
    </source>
</evidence>
<keyword evidence="1" id="KW-0472">Membrane</keyword>
<comment type="caution">
    <text evidence="2">The sequence shown here is derived from an EMBL/GenBank/DDBJ whole genome shotgun (WGS) entry which is preliminary data.</text>
</comment>
<dbReference type="Proteomes" id="UP001597286">
    <property type="component" value="Unassembled WGS sequence"/>
</dbReference>
<proteinExistence type="predicted"/>
<sequence>MSVGIGLRVGSLVSTLVVASNEPGTPDPIVIVRDTVLYVCSDGEVLLGGGDPPDGSDFVGTVTGFVARVGDPEGVAASDGTRYRAEDVVASAMRSLVRECEPLPTFGGRDGGTPAVVAAYPSMWDADNIADLRNSLNYSGLGEVALVSDAEAVCAWFESEVASKPGQLIGAYHVDDAGATVTLVRSGVSSGKSFRFAAGRGSSPTSQLSTALGAFGWLPSNLDAVVVTADGLVARDDDALRGVADALAAKFGVHVVVGPGPEQAAALGAAIVAAGFRSATRPNKPIGLPPSYDVTEVLTAIRGPLLPPEMLADREAALVSKAGVVEVAEALPVVDAGGSGEVGADAAGVGAAEEPEKAGEVEGSGARTAVKVLVAVAMLALLAAVVVFLLL</sequence>
<dbReference type="RefSeq" id="WP_378485339.1">
    <property type="nucleotide sequence ID" value="NZ_JBHUFB010000010.1"/>
</dbReference>
<evidence type="ECO:0000313" key="3">
    <source>
        <dbReference type="Proteomes" id="UP001597286"/>
    </source>
</evidence>
<accession>A0ABW4P317</accession>
<protein>
    <submittedName>
        <fullName evidence="2">Uncharacterized protein</fullName>
    </submittedName>
</protein>
<dbReference type="EMBL" id="JBHUFB010000010">
    <property type="protein sequence ID" value="MFD1812811.1"/>
    <property type="molecule type" value="Genomic_DNA"/>
</dbReference>
<keyword evidence="1" id="KW-1133">Transmembrane helix</keyword>
<evidence type="ECO:0000313" key="2">
    <source>
        <dbReference type="EMBL" id="MFD1812811.1"/>
    </source>
</evidence>
<keyword evidence="1" id="KW-0812">Transmembrane</keyword>
<keyword evidence="3" id="KW-1185">Reference proteome</keyword>
<gene>
    <name evidence="2" type="ORF">ACFSJG_11345</name>
</gene>
<name>A0ABW4P317_9NOCA</name>
<organism evidence="2 3">
    <name type="scientific">Rhodococcus gannanensis</name>
    <dbReference type="NCBI Taxonomy" id="1960308"/>
    <lineage>
        <taxon>Bacteria</taxon>
        <taxon>Bacillati</taxon>
        <taxon>Actinomycetota</taxon>
        <taxon>Actinomycetes</taxon>
        <taxon>Mycobacteriales</taxon>
        <taxon>Nocardiaceae</taxon>
        <taxon>Rhodococcus</taxon>
    </lineage>
</organism>
<reference evidence="3" key="1">
    <citation type="journal article" date="2019" name="Int. J. Syst. Evol. Microbiol.">
        <title>The Global Catalogue of Microorganisms (GCM) 10K type strain sequencing project: providing services to taxonomists for standard genome sequencing and annotation.</title>
        <authorList>
            <consortium name="The Broad Institute Genomics Platform"/>
            <consortium name="The Broad Institute Genome Sequencing Center for Infectious Disease"/>
            <person name="Wu L."/>
            <person name="Ma J."/>
        </authorList>
    </citation>
    <scope>NUCLEOTIDE SEQUENCE [LARGE SCALE GENOMIC DNA]</scope>
    <source>
        <strain evidence="3">DT72</strain>
    </source>
</reference>